<feature type="transmembrane region" description="Helical" evidence="6">
    <location>
        <begin position="37"/>
        <end position="64"/>
    </location>
</feature>
<evidence type="ECO:0000313" key="8">
    <source>
        <dbReference type="Proteomes" id="UP000019226"/>
    </source>
</evidence>
<feature type="transmembrane region" description="Helical" evidence="6">
    <location>
        <begin position="70"/>
        <end position="87"/>
    </location>
</feature>
<evidence type="ECO:0000256" key="1">
    <source>
        <dbReference type="ARBA" id="ARBA00004651"/>
    </source>
</evidence>
<keyword evidence="2" id="KW-1003">Cell membrane</keyword>
<evidence type="ECO:0000313" key="7">
    <source>
        <dbReference type="EMBL" id="AHI18809.1"/>
    </source>
</evidence>
<proteinExistence type="predicted"/>
<keyword evidence="8" id="KW-1185">Reference proteome</keyword>
<dbReference type="EMBL" id="CP004350">
    <property type="protein sequence ID" value="AHI18809.1"/>
    <property type="molecule type" value="Genomic_DNA"/>
</dbReference>
<organism evidence="7 8">
    <name type="scientific">Corynebacterium casei LMG S-19264</name>
    <dbReference type="NCBI Taxonomy" id="1285583"/>
    <lineage>
        <taxon>Bacteria</taxon>
        <taxon>Bacillati</taxon>
        <taxon>Actinomycetota</taxon>
        <taxon>Actinomycetes</taxon>
        <taxon>Mycobacteriales</taxon>
        <taxon>Corynebacteriaceae</taxon>
        <taxon>Corynebacterium</taxon>
    </lineage>
</organism>
<evidence type="ECO:0000256" key="6">
    <source>
        <dbReference type="SAM" id="Phobius"/>
    </source>
</evidence>
<keyword evidence="4 6" id="KW-1133">Transmembrane helix</keyword>
<evidence type="ECO:0000256" key="5">
    <source>
        <dbReference type="ARBA" id="ARBA00023136"/>
    </source>
</evidence>
<accession>A0ABN4CDV8</accession>
<feature type="transmembrane region" description="Helical" evidence="6">
    <location>
        <begin position="143"/>
        <end position="160"/>
    </location>
</feature>
<dbReference type="InterPro" id="IPR001123">
    <property type="entry name" value="LeuE-type"/>
</dbReference>
<dbReference type="PANTHER" id="PTHR30086">
    <property type="entry name" value="ARGININE EXPORTER PROTEIN ARGO"/>
    <property type="match status" value="1"/>
</dbReference>
<keyword evidence="5 6" id="KW-0472">Membrane</keyword>
<dbReference type="RefSeq" id="WP_025386909.1">
    <property type="nucleotide sequence ID" value="NZ_CP004350.1"/>
</dbReference>
<keyword evidence="3 6" id="KW-0812">Transmembrane</keyword>
<feature type="transmembrane region" description="Helical" evidence="6">
    <location>
        <begin position="6"/>
        <end position="25"/>
    </location>
</feature>
<evidence type="ECO:0000256" key="4">
    <source>
        <dbReference type="ARBA" id="ARBA00022989"/>
    </source>
</evidence>
<evidence type="ECO:0000256" key="2">
    <source>
        <dbReference type="ARBA" id="ARBA00022475"/>
    </source>
</evidence>
<feature type="transmembrane region" description="Helical" evidence="6">
    <location>
        <begin position="166"/>
        <end position="191"/>
    </location>
</feature>
<feature type="transmembrane region" description="Helical" evidence="6">
    <location>
        <begin position="203"/>
        <end position="222"/>
    </location>
</feature>
<name>A0ABN4CDV8_9CORY</name>
<reference evidence="8" key="1">
    <citation type="submission" date="2013-02" db="EMBL/GenBank/DDBJ databases">
        <title>The complete genome sequence of Corynebacterium casei LMG S-19264 (=DSM 44701).</title>
        <authorList>
            <person name="Ruckert C."/>
            <person name="Albersmeier A."/>
            <person name="Kalinowski J."/>
        </authorList>
    </citation>
    <scope>NUCLEOTIDE SEQUENCE [LARGE SCALE GENOMIC DNA]</scope>
    <source>
        <strain evidence="8">LMG S-19264</strain>
    </source>
</reference>
<dbReference type="GeneID" id="82876431"/>
<sequence>MTFASLLTLIGVWLAVCIAPGPDVVQVMRVASRSVRAGLWCTAGITAGIAVWLTASLAGMSALIAARPSLLGILQLFGGAFLIWMGIQSVRSGFSARRAPSRVVGTENSAPTAEPPEAAAAAQTKLPVLTAGRSFRLGLYTNLSNPKALVFFGAVFAQFIRPEISIAWTFAVGIILLVISGTWFVIVTLIVRIFSTWLGKYSPLIDIIAGVIFILLGIVMVYEGIIQPF</sequence>
<gene>
    <name evidence="7" type="ORF">CCASEI_01120</name>
</gene>
<dbReference type="Pfam" id="PF01810">
    <property type="entry name" value="LysE"/>
    <property type="match status" value="1"/>
</dbReference>
<protein>
    <submittedName>
        <fullName evidence="7">Threonine efflux protein</fullName>
    </submittedName>
</protein>
<comment type="subcellular location">
    <subcellularLocation>
        <location evidence="1">Cell membrane</location>
        <topology evidence="1">Multi-pass membrane protein</topology>
    </subcellularLocation>
</comment>
<dbReference type="Proteomes" id="UP000019226">
    <property type="component" value="Chromosome"/>
</dbReference>
<dbReference type="PANTHER" id="PTHR30086:SF20">
    <property type="entry name" value="ARGININE EXPORTER PROTEIN ARGO-RELATED"/>
    <property type="match status" value="1"/>
</dbReference>
<evidence type="ECO:0000256" key="3">
    <source>
        <dbReference type="ARBA" id="ARBA00022692"/>
    </source>
</evidence>